<dbReference type="InterPro" id="IPR019734">
    <property type="entry name" value="TPR_rpt"/>
</dbReference>
<dbReference type="PANTHER" id="PTHR46512:SF9">
    <property type="entry name" value="PEPTIDYLPROLYL ISOMERASE"/>
    <property type="match status" value="1"/>
</dbReference>
<evidence type="ECO:0000256" key="6">
    <source>
        <dbReference type="ARBA" id="ARBA00023235"/>
    </source>
</evidence>
<evidence type="ECO:0000256" key="3">
    <source>
        <dbReference type="ARBA" id="ARBA00022737"/>
    </source>
</evidence>
<evidence type="ECO:0000259" key="9">
    <source>
        <dbReference type="PROSITE" id="PS50059"/>
    </source>
</evidence>
<feature type="domain" description="PPIase FKBP-type" evidence="9">
    <location>
        <begin position="33"/>
        <end position="122"/>
    </location>
</feature>
<gene>
    <name evidence="10" type="primary">CYP9</name>
    <name evidence="10" type="ORF">HK100_002321</name>
</gene>
<dbReference type="InterPro" id="IPR011990">
    <property type="entry name" value="TPR-like_helical_dom_sf"/>
</dbReference>
<keyword evidence="10" id="KW-0503">Monooxygenase</keyword>
<dbReference type="SUPFAM" id="SSF54534">
    <property type="entry name" value="FKBP-like"/>
    <property type="match status" value="1"/>
</dbReference>
<keyword evidence="3" id="KW-0677">Repeat</keyword>
<keyword evidence="11" id="KW-1185">Reference proteome</keyword>
<dbReference type="GO" id="GO:0004497">
    <property type="term" value="F:monooxygenase activity"/>
    <property type="evidence" value="ECO:0007669"/>
    <property type="project" value="UniProtKB-KW"/>
</dbReference>
<dbReference type="PROSITE" id="PS50005">
    <property type="entry name" value="TPR"/>
    <property type="match status" value="1"/>
</dbReference>
<comment type="caution">
    <text evidence="10">The sequence shown here is derived from an EMBL/GenBank/DDBJ whole genome shotgun (WGS) entry which is preliminary data.</text>
</comment>
<dbReference type="Gene3D" id="3.10.50.40">
    <property type="match status" value="1"/>
</dbReference>
<dbReference type="GO" id="GO:0003755">
    <property type="term" value="F:peptidyl-prolyl cis-trans isomerase activity"/>
    <property type="evidence" value="ECO:0007669"/>
    <property type="project" value="UniProtKB-KW"/>
</dbReference>
<dbReference type="Pfam" id="PF13181">
    <property type="entry name" value="TPR_8"/>
    <property type="match status" value="1"/>
</dbReference>
<evidence type="ECO:0000313" key="10">
    <source>
        <dbReference type="EMBL" id="KAJ3112466.1"/>
    </source>
</evidence>
<dbReference type="EC" id="5.2.1.8" evidence="2 7"/>
<dbReference type="Proteomes" id="UP001211907">
    <property type="component" value="Unassembled WGS sequence"/>
</dbReference>
<keyword evidence="10" id="KW-0560">Oxidoreductase</keyword>
<organism evidence="10 11">
    <name type="scientific">Physocladia obscura</name>
    <dbReference type="NCBI Taxonomy" id="109957"/>
    <lineage>
        <taxon>Eukaryota</taxon>
        <taxon>Fungi</taxon>
        <taxon>Fungi incertae sedis</taxon>
        <taxon>Chytridiomycota</taxon>
        <taxon>Chytridiomycota incertae sedis</taxon>
        <taxon>Chytridiomycetes</taxon>
        <taxon>Chytridiales</taxon>
        <taxon>Chytriomycetaceae</taxon>
        <taxon>Physocladia</taxon>
    </lineage>
</organism>
<sequence>MEPLEKEFNNLSDDGGLRKRIIRPGDGDLVSPMSLVQVHYTGRLHPEGKKFDSSLDRNQPLEFKVGEGRVIKGWDQTLLTMRVGEICEIICEPDYAYGVDGNPPTIPKNATLLFEMELVSSKPPEDPLSKKLADAASSKAAGNSSFAAADFASAAKSYRFGVSRLEYTWGATPAELAEISALKVSLNANLAASLLKTKDLNDAIDACDRVLEIDAVNVKALFRKGQAYAGLSAFEKAEETFKAALEVNNVFRFKANMVKVAQLEVGF</sequence>
<protein>
    <recommendedName>
        <fullName evidence="2 7">peptidylprolyl isomerase</fullName>
        <ecNumber evidence="2 7">5.2.1.8</ecNumber>
    </recommendedName>
</protein>
<dbReference type="SMART" id="SM00028">
    <property type="entry name" value="TPR"/>
    <property type="match status" value="2"/>
</dbReference>
<evidence type="ECO:0000256" key="1">
    <source>
        <dbReference type="ARBA" id="ARBA00000971"/>
    </source>
</evidence>
<proteinExistence type="predicted"/>
<accession>A0AAD5SVK2</accession>
<dbReference type="InterPro" id="IPR050754">
    <property type="entry name" value="FKBP4/5/8-like"/>
</dbReference>
<dbReference type="PROSITE" id="PS50059">
    <property type="entry name" value="FKBP_PPIASE"/>
    <property type="match status" value="1"/>
</dbReference>
<dbReference type="FunFam" id="3.10.50.40:FF:000006">
    <property type="entry name" value="Peptidyl-prolyl cis-trans isomerase"/>
    <property type="match status" value="1"/>
</dbReference>
<evidence type="ECO:0000256" key="5">
    <source>
        <dbReference type="ARBA" id="ARBA00023110"/>
    </source>
</evidence>
<dbReference type="Pfam" id="PF00254">
    <property type="entry name" value="FKBP_C"/>
    <property type="match status" value="1"/>
</dbReference>
<feature type="repeat" description="TPR" evidence="8">
    <location>
        <begin position="218"/>
        <end position="251"/>
    </location>
</feature>
<dbReference type="Gene3D" id="1.25.40.10">
    <property type="entry name" value="Tetratricopeptide repeat domain"/>
    <property type="match status" value="1"/>
</dbReference>
<evidence type="ECO:0000256" key="8">
    <source>
        <dbReference type="PROSITE-ProRule" id="PRU00339"/>
    </source>
</evidence>
<evidence type="ECO:0000256" key="4">
    <source>
        <dbReference type="ARBA" id="ARBA00022803"/>
    </source>
</evidence>
<reference evidence="10" key="1">
    <citation type="submission" date="2020-05" db="EMBL/GenBank/DDBJ databases">
        <title>Phylogenomic resolution of chytrid fungi.</title>
        <authorList>
            <person name="Stajich J.E."/>
            <person name="Amses K."/>
            <person name="Simmons R."/>
            <person name="Seto K."/>
            <person name="Myers J."/>
            <person name="Bonds A."/>
            <person name="Quandt C.A."/>
            <person name="Barry K."/>
            <person name="Liu P."/>
            <person name="Grigoriev I."/>
            <person name="Longcore J.E."/>
            <person name="James T.Y."/>
        </authorList>
    </citation>
    <scope>NUCLEOTIDE SEQUENCE</scope>
    <source>
        <strain evidence="10">JEL0513</strain>
    </source>
</reference>
<dbReference type="InterPro" id="IPR001179">
    <property type="entry name" value="PPIase_FKBP_dom"/>
</dbReference>
<evidence type="ECO:0000256" key="2">
    <source>
        <dbReference type="ARBA" id="ARBA00013194"/>
    </source>
</evidence>
<comment type="catalytic activity">
    <reaction evidence="1 7">
        <text>[protein]-peptidylproline (omega=180) = [protein]-peptidylproline (omega=0)</text>
        <dbReference type="Rhea" id="RHEA:16237"/>
        <dbReference type="Rhea" id="RHEA-COMP:10747"/>
        <dbReference type="Rhea" id="RHEA-COMP:10748"/>
        <dbReference type="ChEBI" id="CHEBI:83833"/>
        <dbReference type="ChEBI" id="CHEBI:83834"/>
        <dbReference type="EC" id="5.2.1.8"/>
    </reaction>
</comment>
<keyword evidence="5 7" id="KW-0697">Rotamase</keyword>
<dbReference type="SUPFAM" id="SSF48452">
    <property type="entry name" value="TPR-like"/>
    <property type="match status" value="1"/>
</dbReference>
<name>A0AAD5SVK2_9FUNG</name>
<dbReference type="InterPro" id="IPR046357">
    <property type="entry name" value="PPIase_dom_sf"/>
</dbReference>
<dbReference type="PANTHER" id="PTHR46512">
    <property type="entry name" value="PEPTIDYLPROLYL ISOMERASE"/>
    <property type="match status" value="1"/>
</dbReference>
<keyword evidence="4 8" id="KW-0802">TPR repeat</keyword>
<dbReference type="AlphaFoldDB" id="A0AAD5SVK2"/>
<evidence type="ECO:0000256" key="7">
    <source>
        <dbReference type="PROSITE-ProRule" id="PRU00277"/>
    </source>
</evidence>
<dbReference type="EMBL" id="JADGJH010001539">
    <property type="protein sequence ID" value="KAJ3112466.1"/>
    <property type="molecule type" value="Genomic_DNA"/>
</dbReference>
<evidence type="ECO:0000313" key="11">
    <source>
        <dbReference type="Proteomes" id="UP001211907"/>
    </source>
</evidence>
<keyword evidence="6 7" id="KW-0413">Isomerase</keyword>